<dbReference type="AlphaFoldDB" id="A0A1G7BNK1"/>
<evidence type="ECO:0000313" key="9">
    <source>
        <dbReference type="EMBL" id="SDE28016.1"/>
    </source>
</evidence>
<reference evidence="9 10" key="1">
    <citation type="submission" date="2016-10" db="EMBL/GenBank/DDBJ databases">
        <authorList>
            <person name="de Groot N.N."/>
        </authorList>
    </citation>
    <scope>NUCLEOTIDE SEQUENCE [LARGE SCALE GENOMIC DNA]</scope>
    <source>
        <strain evidence="9 10">ATCC 700224</strain>
    </source>
</reference>
<evidence type="ECO:0000256" key="4">
    <source>
        <dbReference type="ARBA" id="ARBA00022692"/>
    </source>
</evidence>
<feature type="region of interest" description="Disordered" evidence="8">
    <location>
        <begin position="13"/>
        <end position="33"/>
    </location>
</feature>
<dbReference type="PANTHER" id="PTHR30213">
    <property type="entry name" value="INNER MEMBRANE PROTEIN YHJD"/>
    <property type="match status" value="1"/>
</dbReference>
<evidence type="ECO:0000313" key="10">
    <source>
        <dbReference type="Proteomes" id="UP000199412"/>
    </source>
</evidence>
<dbReference type="NCBIfam" id="TIGR00765">
    <property type="entry name" value="yihY_not_rbn"/>
    <property type="match status" value="1"/>
</dbReference>
<evidence type="ECO:0000256" key="1">
    <source>
        <dbReference type="ARBA" id="ARBA00004651"/>
    </source>
</evidence>
<feature type="transmembrane region" description="Helical" evidence="7">
    <location>
        <begin position="238"/>
        <end position="259"/>
    </location>
</feature>
<dbReference type="STRING" id="69960.SAMN05421720_10591"/>
<dbReference type="Pfam" id="PF03631">
    <property type="entry name" value="Virul_fac_BrkB"/>
    <property type="match status" value="1"/>
</dbReference>
<keyword evidence="4 7" id="KW-0812">Transmembrane</keyword>
<organism evidence="9 10">
    <name type="scientific">Rhodospira trueperi</name>
    <dbReference type="NCBI Taxonomy" id="69960"/>
    <lineage>
        <taxon>Bacteria</taxon>
        <taxon>Pseudomonadati</taxon>
        <taxon>Pseudomonadota</taxon>
        <taxon>Alphaproteobacteria</taxon>
        <taxon>Rhodospirillales</taxon>
        <taxon>Rhodospirillaceae</taxon>
        <taxon>Rhodospira</taxon>
    </lineage>
</organism>
<comment type="subcellular location">
    <subcellularLocation>
        <location evidence="1 7">Cell membrane</location>
        <topology evidence="1 7">Multi-pass membrane protein</topology>
    </subcellularLocation>
</comment>
<keyword evidence="2 7" id="KW-1003">Cell membrane</keyword>
<feature type="transmembrane region" description="Helical" evidence="7">
    <location>
        <begin position="66"/>
        <end position="87"/>
    </location>
</feature>
<gene>
    <name evidence="9" type="ORF">SAMN05421720_10591</name>
</gene>
<name>A0A1G7BNK1_9PROT</name>
<dbReference type="HAMAP" id="MF_00672">
    <property type="entry name" value="UPF0761"/>
    <property type="match status" value="1"/>
</dbReference>
<evidence type="ECO:0000256" key="8">
    <source>
        <dbReference type="SAM" id="MobiDB-lite"/>
    </source>
</evidence>
<evidence type="ECO:0000256" key="5">
    <source>
        <dbReference type="ARBA" id="ARBA00022989"/>
    </source>
</evidence>
<sequence length="454" mass="48058">MICFRGVGMQTITAEQAPDDSDRPSPPPEGAPSARESLMLLVRMTRDRATETQVARVAASLSYTSLLALVPLLAIALAMVTAFPVFAEVRGSIMDTLFSVLFPYADDVVREKVDDFVRAAGGLTALGVVGIAVTAIMLLVTIETALNAIFGVRSARGLAARLLVYWAAVTLGPLLLGASASLTGYLYTLGELADGAPAMLTGIGGLIARALPWVLTAVAFTLLYAVVPNRPVRATDALAGGVVAAVLVAVLRVGFLVYVTNAEAYRTLYGAMAVIPVFLVWMYMSWLVVLAGAIIAAVLPVWRMRRAEGDDPRRHDLTAALRVLACLQAEAGAVPASGTDARGGVGRRLMLREIGVPEERLRTVLRDLNAAGLVARSEKGRWLLARDLGAVTLDDLLGLLALRLPDTATPATPPPGLPWSEALARRLARARDAERSALAVPLRTLLRGEDQGDG</sequence>
<feature type="transmembrane region" description="Helical" evidence="7">
    <location>
        <begin position="162"/>
        <end position="186"/>
    </location>
</feature>
<feature type="transmembrane region" description="Helical" evidence="7">
    <location>
        <begin position="271"/>
        <end position="299"/>
    </location>
</feature>
<protein>
    <recommendedName>
        <fullName evidence="7">UPF0761 membrane protein SAMN05421720_10591</fullName>
    </recommendedName>
</protein>
<dbReference type="Proteomes" id="UP000199412">
    <property type="component" value="Unassembled WGS sequence"/>
</dbReference>
<dbReference type="GO" id="GO:0005886">
    <property type="term" value="C:plasma membrane"/>
    <property type="evidence" value="ECO:0007669"/>
    <property type="project" value="UniProtKB-SubCell"/>
</dbReference>
<keyword evidence="3" id="KW-0997">Cell inner membrane</keyword>
<keyword evidence="6 7" id="KW-0472">Membrane</keyword>
<keyword evidence="10" id="KW-1185">Reference proteome</keyword>
<proteinExistence type="inferred from homology"/>
<comment type="similarity">
    <text evidence="7">Belongs to the UPF0761 family.</text>
</comment>
<evidence type="ECO:0000256" key="6">
    <source>
        <dbReference type="ARBA" id="ARBA00023136"/>
    </source>
</evidence>
<evidence type="ECO:0000256" key="7">
    <source>
        <dbReference type="HAMAP-Rule" id="MF_00672"/>
    </source>
</evidence>
<evidence type="ECO:0000256" key="3">
    <source>
        <dbReference type="ARBA" id="ARBA00022519"/>
    </source>
</evidence>
<dbReference type="InterPro" id="IPR017039">
    <property type="entry name" value="Virul_fac_BrkB"/>
</dbReference>
<dbReference type="InterPro" id="IPR023679">
    <property type="entry name" value="UPF0761_bac"/>
</dbReference>
<keyword evidence="5 7" id="KW-1133">Transmembrane helix</keyword>
<dbReference type="PANTHER" id="PTHR30213:SF0">
    <property type="entry name" value="UPF0761 MEMBRANE PROTEIN YIHY"/>
    <property type="match status" value="1"/>
</dbReference>
<feature type="transmembrane region" description="Helical" evidence="7">
    <location>
        <begin position="206"/>
        <end position="226"/>
    </location>
</feature>
<dbReference type="EMBL" id="FNAP01000005">
    <property type="protein sequence ID" value="SDE28016.1"/>
    <property type="molecule type" value="Genomic_DNA"/>
</dbReference>
<evidence type="ECO:0000256" key="2">
    <source>
        <dbReference type="ARBA" id="ARBA00022475"/>
    </source>
</evidence>
<accession>A0A1G7BNK1</accession>
<feature type="transmembrane region" description="Helical" evidence="7">
    <location>
        <begin position="125"/>
        <end position="150"/>
    </location>
</feature>